<dbReference type="KEGG" id="ppai:E1956_43430"/>
<keyword evidence="2" id="KW-1185">Reference proteome</keyword>
<evidence type="ECO:0000313" key="2">
    <source>
        <dbReference type="Proteomes" id="UP000295727"/>
    </source>
</evidence>
<dbReference type="OrthoDB" id="8926334at2"/>
<proteinExistence type="predicted"/>
<reference evidence="1 2" key="1">
    <citation type="submission" date="2019-03" db="EMBL/GenBank/DDBJ databases">
        <title>Paraburkholderia sp. 7MH5, isolated from subtropical forest soil.</title>
        <authorList>
            <person name="Gao Z.-H."/>
            <person name="Qiu L.-H."/>
        </authorList>
    </citation>
    <scope>NUCLEOTIDE SEQUENCE [LARGE SCALE GENOMIC DNA]</scope>
    <source>
        <strain evidence="1 2">7MH5</strain>
        <plasmid evidence="1 2">unnamed1</plasmid>
    </source>
</reference>
<sequence length="99" mass="11101">MTVSFRLYRGLEIHPLVYPHQPTRPGFGHNYDEGFDAAVRIRESQDTQEPTGQPRSRVFGIAVGKPFRNAGDARRASIAYAEHLIDTCLPGKTVLDFES</sequence>
<dbReference type="AlphaFoldDB" id="A0A4P7DAT1"/>
<protein>
    <submittedName>
        <fullName evidence="1">Uncharacterized protein</fullName>
    </submittedName>
</protein>
<evidence type="ECO:0000313" key="1">
    <source>
        <dbReference type="EMBL" id="QBR04044.1"/>
    </source>
</evidence>
<name>A0A4P7DAT1_9BURK</name>
<dbReference type="RefSeq" id="WP_134760047.1">
    <property type="nucleotide sequence ID" value="NZ_CP038152.1"/>
</dbReference>
<geneLocation type="plasmid" evidence="1 2">
    <name>unnamed1</name>
</geneLocation>
<accession>A0A4P7DAT1</accession>
<dbReference type="Proteomes" id="UP000295727">
    <property type="component" value="Plasmid unnamed1"/>
</dbReference>
<organism evidence="1 2">
    <name type="scientific">Paraburkholderia pallida</name>
    <dbReference type="NCBI Taxonomy" id="2547399"/>
    <lineage>
        <taxon>Bacteria</taxon>
        <taxon>Pseudomonadati</taxon>
        <taxon>Pseudomonadota</taxon>
        <taxon>Betaproteobacteria</taxon>
        <taxon>Burkholderiales</taxon>
        <taxon>Burkholderiaceae</taxon>
        <taxon>Paraburkholderia</taxon>
    </lineage>
</organism>
<dbReference type="GeneID" id="39650246"/>
<gene>
    <name evidence="1" type="ORF">E1956_43430</name>
</gene>
<keyword evidence="1" id="KW-0614">Plasmid</keyword>
<dbReference type="EMBL" id="CP038152">
    <property type="protein sequence ID" value="QBR04044.1"/>
    <property type="molecule type" value="Genomic_DNA"/>
</dbReference>